<gene>
    <name evidence="1" type="ORF">WS67_21235</name>
</gene>
<sequence length="161" mass="17927">MNIRDTLRSAAPADDTGDGLSIDDAERIVLTAMRSWLRCANLSAAHREPPSWRNVLADAGLHTDGLVHFDMLMRFLQCDANCPRDERCHCRDRLAIDEAMLLQALADLQSARSEAALRALAHWLPRCPDSGVLKIARWFSIALLDAGLAIRSTTQPKPYIH</sequence>
<dbReference type="Proteomes" id="UP000062788">
    <property type="component" value="Unassembled WGS sequence"/>
</dbReference>
<comment type="caution">
    <text evidence="1">The sequence shown here is derived from an EMBL/GenBank/DDBJ whole genome shotgun (WGS) entry which is preliminary data.</text>
</comment>
<evidence type="ECO:0000313" key="2">
    <source>
        <dbReference type="Proteomes" id="UP000062788"/>
    </source>
</evidence>
<proteinExistence type="predicted"/>
<dbReference type="RefSeq" id="WP_059520118.1">
    <property type="nucleotide sequence ID" value="NZ_CP013449.1"/>
</dbReference>
<name>A0A103DW22_9BURK</name>
<organism evidence="1 2">
    <name type="scientific">Burkholderia singularis</name>
    <dbReference type="NCBI Taxonomy" id="1503053"/>
    <lineage>
        <taxon>Bacteria</taxon>
        <taxon>Pseudomonadati</taxon>
        <taxon>Pseudomonadota</taxon>
        <taxon>Betaproteobacteria</taxon>
        <taxon>Burkholderiales</taxon>
        <taxon>Burkholderiaceae</taxon>
        <taxon>Burkholderia</taxon>
        <taxon>pseudomallei group</taxon>
    </lineage>
</organism>
<accession>A0A103DW22</accession>
<dbReference type="AlphaFoldDB" id="A0A103DW22"/>
<keyword evidence="2" id="KW-1185">Reference proteome</keyword>
<reference evidence="1 2" key="1">
    <citation type="submission" date="2015-11" db="EMBL/GenBank/DDBJ databases">
        <title>Expanding the genomic diversity of Burkholderia species for the development of highly accurate diagnostics.</title>
        <authorList>
            <person name="Sahl J."/>
            <person name="Keim P."/>
            <person name="Wagner D."/>
        </authorList>
    </citation>
    <scope>NUCLEOTIDE SEQUENCE [LARGE SCALE GENOMIC DNA]</scope>
    <source>
        <strain evidence="1 2">TSV85</strain>
    </source>
</reference>
<evidence type="ECO:0000313" key="1">
    <source>
        <dbReference type="EMBL" id="KVE23760.1"/>
    </source>
</evidence>
<dbReference type="EMBL" id="LOWA01000056">
    <property type="protein sequence ID" value="KVE23760.1"/>
    <property type="molecule type" value="Genomic_DNA"/>
</dbReference>
<protein>
    <submittedName>
        <fullName evidence="1">Uncharacterized protein</fullName>
    </submittedName>
</protein>